<proteinExistence type="predicted"/>
<dbReference type="AlphaFoldDB" id="A0A9W7AUR7"/>
<dbReference type="Proteomes" id="UP001165082">
    <property type="component" value="Unassembled WGS sequence"/>
</dbReference>
<evidence type="ECO:0000313" key="1">
    <source>
        <dbReference type="EMBL" id="GMH75877.1"/>
    </source>
</evidence>
<keyword evidence="2" id="KW-1185">Reference proteome</keyword>
<accession>A0A9W7AUR7</accession>
<gene>
    <name evidence="1" type="ORF">TrRE_jg3376</name>
</gene>
<sequence>MTAAQISADEFLTALLPEDFTVIEGTVSEITFEAFVDHCKVSPLLTRQPNSMQMMGKLLDSCVDKNGKWEEMSFVDPVTQGTQFMRTLKAVAMLGDLNMTNLLMKKDGKAHREALLGACSTDKPDIVTLILNHTSLKLDDRSGGLPLIFVEACSDLSSADSIKRLLRIPSLKLDLRKLCDINTFGEMYTHRTVLEHALINGIHCCKVSREVAQR</sequence>
<comment type="caution">
    <text evidence="1">The sequence shown here is derived from an EMBL/GenBank/DDBJ whole genome shotgun (WGS) entry which is preliminary data.</text>
</comment>
<dbReference type="OrthoDB" id="10351045at2759"/>
<name>A0A9W7AUR7_9STRA</name>
<reference evidence="1" key="1">
    <citation type="submission" date="2022-07" db="EMBL/GenBank/DDBJ databases">
        <title>Genome analysis of Parmales, a sister group of diatoms, reveals the evolutionary specialization of diatoms from phago-mixotrophs to photoautotrophs.</title>
        <authorList>
            <person name="Ban H."/>
            <person name="Sato S."/>
            <person name="Yoshikawa S."/>
            <person name="Kazumasa Y."/>
            <person name="Nakamura Y."/>
            <person name="Ichinomiya M."/>
            <person name="Saitoh K."/>
            <person name="Sato N."/>
            <person name="Blanc-Mathieu R."/>
            <person name="Endo H."/>
            <person name="Kuwata A."/>
            <person name="Ogata H."/>
        </authorList>
    </citation>
    <scope>NUCLEOTIDE SEQUENCE</scope>
</reference>
<evidence type="ECO:0000313" key="2">
    <source>
        <dbReference type="Proteomes" id="UP001165082"/>
    </source>
</evidence>
<organism evidence="1 2">
    <name type="scientific">Triparma retinervis</name>
    <dbReference type="NCBI Taxonomy" id="2557542"/>
    <lineage>
        <taxon>Eukaryota</taxon>
        <taxon>Sar</taxon>
        <taxon>Stramenopiles</taxon>
        <taxon>Ochrophyta</taxon>
        <taxon>Bolidophyceae</taxon>
        <taxon>Parmales</taxon>
        <taxon>Triparmaceae</taxon>
        <taxon>Triparma</taxon>
    </lineage>
</organism>
<dbReference type="EMBL" id="BRXZ01001644">
    <property type="protein sequence ID" value="GMH75877.1"/>
    <property type="molecule type" value="Genomic_DNA"/>
</dbReference>
<protein>
    <submittedName>
        <fullName evidence="1">Uncharacterized protein</fullName>
    </submittedName>
</protein>